<evidence type="ECO:0000313" key="2">
    <source>
        <dbReference type="EMBL" id="KAK7490080.1"/>
    </source>
</evidence>
<feature type="compositionally biased region" description="Basic and acidic residues" evidence="1">
    <location>
        <begin position="529"/>
        <end position="550"/>
    </location>
</feature>
<dbReference type="EMBL" id="JACVVK020000130">
    <property type="protein sequence ID" value="KAK7490080.1"/>
    <property type="molecule type" value="Genomic_DNA"/>
</dbReference>
<feature type="compositionally biased region" description="Basic and acidic residues" evidence="1">
    <location>
        <begin position="356"/>
        <end position="371"/>
    </location>
</feature>
<protein>
    <submittedName>
        <fullName evidence="2">Uncharacterized protein</fullName>
    </submittedName>
</protein>
<dbReference type="AlphaFoldDB" id="A0ABD0KRZ2"/>
<evidence type="ECO:0000313" key="3">
    <source>
        <dbReference type="Proteomes" id="UP001519460"/>
    </source>
</evidence>
<sequence length="654" mass="72891">MEDMEYPSPPVTPVRKGSWYSGYMRRLSMGRKSSTENGTNGFWTRGEKIVVGHDRNRRNLDTANAWLALLQAVFGNWWFWPHEGDYGVATSGGGVENTQREDFHFSEMSSVKSQFERGPQESTPQRRPIDIRQEVSHTEGGVYESQPTTFEPQYEDEPEEGVESDRNIGAELPSVGTAKNIREKFLTGQVERSSGIKREATPPDVIDGGVFENQPQYNPDVVHAGEQQQEQLPEQGYARNIAGRFKQLEKQGSVPTPSQGKREITPDRTGKVEYVSEPRGHVEKYEGHAEAGVFESQPQERPDVVKSDMLAEEVLPERGTAKNVAQRFKQMSSGTPSPAPRGKREITPDTSGRVEFVSEPRGHVETYEGRAESGVFESQPADREGVVKSDQLPEEILPERGAARNIAAKFREMEKTTKSPPSPGKYKEFTPPRENGTAGVYESNPTRAADVVTSEEAPEEILPERGTAKNLVNRFRQLSSSENTPAKSPRAKKEFTPPPSDGVVFENTPKQFIPDYNRPAESGILESQPEVRQDVVKGDEPPKYEEELPERGFTRSLVSAWKQRESESAKISPTASGKPKEFTPPREEPRVVQQRGPRTPKSPAAGAGLSDGSVHPWICPGNISLRYVISLFIYRYSPLASGLVFHRRLDTGSQ</sequence>
<gene>
    <name evidence="2" type="ORF">BaRGS_00018602</name>
</gene>
<feature type="region of interest" description="Disordered" evidence="1">
    <location>
        <begin position="132"/>
        <end position="163"/>
    </location>
</feature>
<feature type="compositionally biased region" description="Basic and acidic residues" evidence="1">
    <location>
        <begin position="578"/>
        <end position="590"/>
    </location>
</feature>
<feature type="compositionally biased region" description="Basic and acidic residues" evidence="1">
    <location>
        <begin position="260"/>
        <end position="280"/>
    </location>
</feature>
<feature type="region of interest" description="Disordered" evidence="1">
    <location>
        <begin position="324"/>
        <end position="550"/>
    </location>
</feature>
<feature type="compositionally biased region" description="Acidic residues" evidence="1">
    <location>
        <begin position="153"/>
        <end position="162"/>
    </location>
</feature>
<organism evidence="2 3">
    <name type="scientific">Batillaria attramentaria</name>
    <dbReference type="NCBI Taxonomy" id="370345"/>
    <lineage>
        <taxon>Eukaryota</taxon>
        <taxon>Metazoa</taxon>
        <taxon>Spiralia</taxon>
        <taxon>Lophotrochozoa</taxon>
        <taxon>Mollusca</taxon>
        <taxon>Gastropoda</taxon>
        <taxon>Caenogastropoda</taxon>
        <taxon>Sorbeoconcha</taxon>
        <taxon>Cerithioidea</taxon>
        <taxon>Batillariidae</taxon>
        <taxon>Batillaria</taxon>
    </lineage>
</organism>
<feature type="region of interest" description="Disordered" evidence="1">
    <location>
        <begin position="249"/>
        <end position="280"/>
    </location>
</feature>
<accession>A0ABD0KRZ2</accession>
<proteinExistence type="predicted"/>
<feature type="compositionally biased region" description="Polar residues" evidence="1">
    <location>
        <begin position="476"/>
        <end position="486"/>
    </location>
</feature>
<dbReference type="Proteomes" id="UP001519460">
    <property type="component" value="Unassembled WGS sequence"/>
</dbReference>
<name>A0ABD0KRZ2_9CAEN</name>
<keyword evidence="3" id="KW-1185">Reference proteome</keyword>
<feature type="region of interest" description="Disordered" evidence="1">
    <location>
        <begin position="564"/>
        <end position="611"/>
    </location>
</feature>
<evidence type="ECO:0000256" key="1">
    <source>
        <dbReference type="SAM" id="MobiDB-lite"/>
    </source>
</evidence>
<reference evidence="2 3" key="1">
    <citation type="journal article" date="2023" name="Sci. Data">
        <title>Genome assembly of the Korean intertidal mud-creeper Batillaria attramentaria.</title>
        <authorList>
            <person name="Patra A.K."/>
            <person name="Ho P.T."/>
            <person name="Jun S."/>
            <person name="Lee S.J."/>
            <person name="Kim Y."/>
            <person name="Won Y.J."/>
        </authorList>
    </citation>
    <scope>NUCLEOTIDE SEQUENCE [LARGE SCALE GENOMIC DNA]</scope>
    <source>
        <strain evidence="2">Wonlab-2016</strain>
    </source>
</reference>
<comment type="caution">
    <text evidence="2">The sequence shown here is derived from an EMBL/GenBank/DDBJ whole genome shotgun (WGS) entry which is preliminary data.</text>
</comment>